<dbReference type="NCBIfam" id="TIGR00277">
    <property type="entry name" value="HDIG"/>
    <property type="match status" value="1"/>
</dbReference>
<protein>
    <submittedName>
        <fullName evidence="2">HDIG domain-containing protein</fullName>
    </submittedName>
</protein>
<accession>A0AAE4Z9Y1</accession>
<proteinExistence type="predicted"/>
<dbReference type="EMBL" id="JAACAK010000120">
    <property type="protein sequence ID" value="NIR76298.1"/>
    <property type="molecule type" value="Genomic_DNA"/>
</dbReference>
<dbReference type="Proteomes" id="UP000702544">
    <property type="component" value="Unassembled WGS sequence"/>
</dbReference>
<gene>
    <name evidence="2" type="ORF">GWO12_14485</name>
</gene>
<sequence length="200" mass="22626">MELNRDEALALMHEYTANENLRRHMYAVEAAMRAYARQYGEDEELWGITGLLHDFDYERWPNDERKPDDEHPSTGVAILKEKGYPEEMRQAIMGHADYTGVPRESRMAKTLFAVDELTGLLTACALVRPNGLADLKVKSVKKKLKDSSFARGVNREDVKKGIEELGVDFNEHVQLVIEAMREIADELGLLGSDDSQSDSV</sequence>
<dbReference type="Pfam" id="PF01966">
    <property type="entry name" value="HD"/>
    <property type="match status" value="1"/>
</dbReference>
<organism evidence="2 3">
    <name type="scientific">Candidatus Kutchimonas denitrificans</name>
    <dbReference type="NCBI Taxonomy" id="3056748"/>
    <lineage>
        <taxon>Bacteria</taxon>
        <taxon>Pseudomonadati</taxon>
        <taxon>Gemmatimonadota</taxon>
        <taxon>Gemmatimonadia</taxon>
        <taxon>Candidatus Palauibacterales</taxon>
        <taxon>Candidatus Palauibacteraceae</taxon>
        <taxon>Candidatus Kutchimonas</taxon>
    </lineage>
</organism>
<evidence type="ECO:0000313" key="3">
    <source>
        <dbReference type="Proteomes" id="UP000702544"/>
    </source>
</evidence>
<dbReference type="PANTHER" id="PTHR38659">
    <property type="entry name" value="METAL-DEPENDENT PHOSPHOHYDROLASE"/>
    <property type="match status" value="1"/>
</dbReference>
<comment type="caution">
    <text evidence="2">The sequence shown here is derived from an EMBL/GenBank/DDBJ whole genome shotgun (WGS) entry which is preliminary data.</text>
</comment>
<evidence type="ECO:0000313" key="2">
    <source>
        <dbReference type="EMBL" id="NIR76298.1"/>
    </source>
</evidence>
<dbReference type="InterPro" id="IPR006674">
    <property type="entry name" value="HD_domain"/>
</dbReference>
<dbReference type="Gene3D" id="1.10.3210.10">
    <property type="entry name" value="Hypothetical protein af1432"/>
    <property type="match status" value="1"/>
</dbReference>
<reference evidence="2 3" key="1">
    <citation type="submission" date="2020-01" db="EMBL/GenBank/DDBJ databases">
        <title>Genomes assembled from Gulf of Kutch pelagic sediment metagenomes.</title>
        <authorList>
            <person name="Chandrashekar M."/>
            <person name="Mahajan M.S."/>
            <person name="Dave K.J."/>
            <person name="Vatsa P."/>
            <person name="Nathani N.M."/>
        </authorList>
    </citation>
    <scope>NUCLEOTIDE SEQUENCE [LARGE SCALE GENOMIC DNA]</scope>
    <source>
        <strain evidence="2">KS3-K002</strain>
    </source>
</reference>
<dbReference type="PANTHER" id="PTHR38659:SF1">
    <property type="entry name" value="METAL DEPENDENT PHOSPHOHYDROLASE"/>
    <property type="match status" value="1"/>
</dbReference>
<dbReference type="SUPFAM" id="SSF109604">
    <property type="entry name" value="HD-domain/PDEase-like"/>
    <property type="match status" value="1"/>
</dbReference>
<feature type="domain" description="HD" evidence="1">
    <location>
        <begin position="23"/>
        <end position="100"/>
    </location>
</feature>
<dbReference type="InterPro" id="IPR006675">
    <property type="entry name" value="HDIG_dom"/>
</dbReference>
<dbReference type="AlphaFoldDB" id="A0AAE4Z9Y1"/>
<name>A0AAE4Z9Y1_9BACT</name>
<evidence type="ECO:0000259" key="1">
    <source>
        <dbReference type="Pfam" id="PF01966"/>
    </source>
</evidence>